<keyword evidence="2" id="KW-1003">Cell membrane</keyword>
<dbReference type="InterPro" id="IPR017978">
    <property type="entry name" value="GPCR_3_C"/>
</dbReference>
<evidence type="ECO:0000256" key="4">
    <source>
        <dbReference type="ARBA" id="ARBA00022729"/>
    </source>
</evidence>
<dbReference type="AGR" id="Xenbase:XB-GENE-29080795"/>
<dbReference type="GeneID" id="100491664"/>
<keyword evidence="13" id="KW-1185">Reference proteome</keyword>
<feature type="transmembrane region" description="Helical" evidence="11">
    <location>
        <begin position="494"/>
        <end position="520"/>
    </location>
</feature>
<keyword evidence="3 11" id="KW-0812">Transmembrane</keyword>
<dbReference type="GO" id="GO:0005886">
    <property type="term" value="C:plasma membrane"/>
    <property type="evidence" value="ECO:0000318"/>
    <property type="project" value="GO_Central"/>
</dbReference>
<dbReference type="PRINTS" id="PR00248">
    <property type="entry name" value="GPCRMGR"/>
</dbReference>
<dbReference type="InterPro" id="IPR000337">
    <property type="entry name" value="GPCR_3"/>
</dbReference>
<feature type="transmembrane region" description="Helical" evidence="11">
    <location>
        <begin position="609"/>
        <end position="628"/>
    </location>
</feature>
<dbReference type="InterPro" id="IPR028082">
    <property type="entry name" value="Peripla_BP_I"/>
</dbReference>
<evidence type="ECO:0000259" key="12">
    <source>
        <dbReference type="PROSITE" id="PS50259"/>
    </source>
</evidence>
<dbReference type="AlphaFoldDB" id="A0A8J1IPS5"/>
<dbReference type="FunFam" id="2.10.50.30:FF:000003">
    <property type="entry name" value="Vomeronasal 2, receptor 120"/>
    <property type="match status" value="1"/>
</dbReference>
<dbReference type="Xenbase" id="XB-GENE-29080795">
    <property type="gene designation" value="LOC100491664"/>
</dbReference>
<evidence type="ECO:0000256" key="6">
    <source>
        <dbReference type="ARBA" id="ARBA00023040"/>
    </source>
</evidence>
<evidence type="ECO:0000256" key="3">
    <source>
        <dbReference type="ARBA" id="ARBA00022692"/>
    </source>
</evidence>
<proteinExistence type="predicted"/>
<evidence type="ECO:0000256" key="8">
    <source>
        <dbReference type="ARBA" id="ARBA00023170"/>
    </source>
</evidence>
<feature type="transmembrane region" description="Helical" evidence="11">
    <location>
        <begin position="689"/>
        <end position="709"/>
    </location>
</feature>
<feature type="transmembrane region" description="Helical" evidence="11">
    <location>
        <begin position="232"/>
        <end position="254"/>
    </location>
</feature>
<keyword evidence="7 11" id="KW-0472">Membrane</keyword>
<accession>A0A8J1IPS5</accession>
<comment type="subcellular location">
    <subcellularLocation>
        <location evidence="1">Cell membrane</location>
        <topology evidence="1">Multi-pass membrane protein</topology>
    </subcellularLocation>
</comment>
<evidence type="ECO:0000256" key="2">
    <source>
        <dbReference type="ARBA" id="ARBA00022475"/>
    </source>
</evidence>
<dbReference type="RefSeq" id="XP_031747597.1">
    <property type="nucleotide sequence ID" value="XM_031891737.1"/>
</dbReference>
<evidence type="ECO:0000256" key="7">
    <source>
        <dbReference type="ARBA" id="ARBA00023136"/>
    </source>
</evidence>
<name>A0A8J1IPS5_XENTR</name>
<dbReference type="Gene3D" id="2.10.50.30">
    <property type="entry name" value="GPCR, family 3, nine cysteines domain"/>
    <property type="match status" value="1"/>
</dbReference>
<feature type="transmembrane region" description="Helical" evidence="11">
    <location>
        <begin position="715"/>
        <end position="737"/>
    </location>
</feature>
<organism evidence="13 14">
    <name type="scientific">Xenopus tropicalis</name>
    <name type="common">Western clawed frog</name>
    <name type="synonym">Silurana tropicalis</name>
    <dbReference type="NCBI Taxonomy" id="8364"/>
    <lineage>
        <taxon>Eukaryota</taxon>
        <taxon>Metazoa</taxon>
        <taxon>Chordata</taxon>
        <taxon>Craniata</taxon>
        <taxon>Vertebrata</taxon>
        <taxon>Euteleostomi</taxon>
        <taxon>Amphibia</taxon>
        <taxon>Batrachia</taxon>
        <taxon>Anura</taxon>
        <taxon>Pipoidea</taxon>
        <taxon>Pipidae</taxon>
        <taxon>Xenopodinae</taxon>
        <taxon>Xenopus</taxon>
        <taxon>Silurana</taxon>
    </lineage>
</organism>
<evidence type="ECO:0000256" key="11">
    <source>
        <dbReference type="SAM" id="Phobius"/>
    </source>
</evidence>
<dbReference type="Pfam" id="PF00003">
    <property type="entry name" value="7tm_3"/>
    <property type="match status" value="1"/>
</dbReference>
<dbReference type="Pfam" id="PF07562">
    <property type="entry name" value="NCD3G"/>
    <property type="match status" value="1"/>
</dbReference>
<dbReference type="OrthoDB" id="5984008at2759"/>
<dbReference type="InterPro" id="IPR038550">
    <property type="entry name" value="GPCR_3_9-Cys_sf"/>
</dbReference>
<feature type="transmembrane region" description="Helical" evidence="11">
    <location>
        <begin position="532"/>
        <end position="553"/>
    </location>
</feature>
<dbReference type="Pfam" id="PF01094">
    <property type="entry name" value="ANF_receptor"/>
    <property type="match status" value="1"/>
</dbReference>
<dbReference type="KEGG" id="xtr:100491664"/>
<dbReference type="InterPro" id="IPR011500">
    <property type="entry name" value="GPCR_3_9-Cys_dom"/>
</dbReference>
<dbReference type="Gene3D" id="3.40.50.2300">
    <property type="match status" value="2"/>
</dbReference>
<dbReference type="PROSITE" id="PS50259">
    <property type="entry name" value="G_PROTEIN_RECEP_F3_4"/>
    <property type="match status" value="1"/>
</dbReference>
<gene>
    <name evidence="14 15" type="primary">LOC100491664</name>
</gene>
<dbReference type="PANTHER" id="PTHR24061:SF617">
    <property type="entry name" value="LOW QUALITY PROTEIN: VOMERONASAL TYPE-2 RECEPTOR 26"/>
    <property type="match status" value="1"/>
</dbReference>
<keyword evidence="9" id="KW-0325">Glycoprotein</keyword>
<keyword evidence="6" id="KW-0297">G-protein coupled receptor</keyword>
<feature type="domain" description="G-protein coupled receptors family 3 profile" evidence="12">
    <location>
        <begin position="495"/>
        <end position="756"/>
    </location>
</feature>
<keyword evidence="5 11" id="KW-1133">Transmembrane helix</keyword>
<keyword evidence="4" id="KW-0732">Signal</keyword>
<evidence type="ECO:0000256" key="10">
    <source>
        <dbReference type="ARBA" id="ARBA00023224"/>
    </source>
</evidence>
<evidence type="ECO:0000256" key="5">
    <source>
        <dbReference type="ARBA" id="ARBA00022989"/>
    </source>
</evidence>
<dbReference type="InterPro" id="IPR004073">
    <property type="entry name" value="GPCR_3_vmron_rcpt_2"/>
</dbReference>
<sequence>MGKSHDCRTEITLIAPDITVGWILLGTSTGRTNHFIMLTSLQYYRHFLAAIFAIEEINSNQNILPNVTLGFHIHDSWANERKAISSTFSMLTGSSDYVPNYKCTQNRIPSAFIGHLLSSVSNVMYQITSIYGFPQVSYGAVDPAFSDRIRFPLFYRTVPSETAQYQVIIQLIKAFNWNWVGMISSDDETHQKASEEMKTEIIKNGICVAFLVQIGERDGSSLRFALQAIRQANASVVIVYSRTVIFLFCLIYLYNLSTNVVWLMLSPLASASGELYNNEFNGSLVIFFCQGNIPGLKDFLYKADPSRFPKDPFTAAVWLEVFGCHSAQAFPKSPSRSYRLCNANDTLKRLEHYGYDVNYFRLTYSMYIAVYAGAHALHAMYTDKTSGGTILHPDKTTNGLMPTQIYCVGNIQFTSRFSEIPVSRCSASCLPGYRKTFVKGKHVCCYECVQCSEGEISPLPDMDNCMRCPEDQWSNESRDKCIMRAIDFLSYKDLFGVALTTTALVLSCFTSAVFCIFLKYKKSPIVKANNQELSYLLLLSLMLSFLCSLLFIGRPTKVTCLLRQTSFGIIFAICISSILGKTITVIIAFTATRPGSRLRNYVGTRVPKYILLLCTLPEVFICALWLIISPPFPDYDTHSATGKIILQCNEGSPSAFYIMVGYIALLAFVSFFVAYLARKLPDIFNEAQYITFSMLLFCSVWISFILAYVSTTGKYLAAVEIFAILVSSAGLLGLIFIPKCYFIFFKPPVSTRGHLI</sequence>
<dbReference type="FunFam" id="3.40.50.2300:FF:000024">
    <property type="entry name" value="Vomeronasal 2, receptor 73"/>
    <property type="match status" value="1"/>
</dbReference>
<dbReference type="PRINTS" id="PR01535">
    <property type="entry name" value="VOMERONASL2R"/>
</dbReference>
<protein>
    <submittedName>
        <fullName evidence="14">Vomeronasal type-2 receptor 26</fullName>
    </submittedName>
</protein>
<evidence type="ECO:0000313" key="15">
    <source>
        <dbReference type="Xenbase" id="XB-GENE-29080795"/>
    </source>
</evidence>
<dbReference type="GO" id="GO:0004930">
    <property type="term" value="F:G protein-coupled receptor activity"/>
    <property type="evidence" value="ECO:0000318"/>
    <property type="project" value="GO_Central"/>
</dbReference>
<dbReference type="SUPFAM" id="SSF53822">
    <property type="entry name" value="Periplasmic binding protein-like I"/>
    <property type="match status" value="1"/>
</dbReference>
<dbReference type="InterPro" id="IPR001828">
    <property type="entry name" value="ANF_lig-bd_rcpt"/>
</dbReference>
<reference evidence="14" key="1">
    <citation type="submission" date="2025-08" db="UniProtKB">
        <authorList>
            <consortium name="RefSeq"/>
        </authorList>
    </citation>
    <scope>IDENTIFICATION</scope>
    <source>
        <strain evidence="14">Nigerian</strain>
        <tissue evidence="14">Liver and blood</tissue>
    </source>
</reference>
<feature type="transmembrane region" description="Helical" evidence="11">
    <location>
        <begin position="655"/>
        <end position="677"/>
    </location>
</feature>
<dbReference type="FunFam" id="3.40.50.2300:FF:001151">
    <property type="match status" value="1"/>
</dbReference>
<keyword evidence="10" id="KW-0807">Transducer</keyword>
<keyword evidence="8 14" id="KW-0675">Receptor</keyword>
<evidence type="ECO:0000313" key="14">
    <source>
        <dbReference type="RefSeq" id="XP_031747597.1"/>
    </source>
</evidence>
<dbReference type="Proteomes" id="UP000008143">
    <property type="component" value="Chromosome 8"/>
</dbReference>
<feature type="transmembrane region" description="Helical" evidence="11">
    <location>
        <begin position="565"/>
        <end position="589"/>
    </location>
</feature>
<evidence type="ECO:0000256" key="9">
    <source>
        <dbReference type="ARBA" id="ARBA00023180"/>
    </source>
</evidence>
<dbReference type="InterPro" id="IPR000068">
    <property type="entry name" value="GPCR_3_Ca_sens_rcpt-rel"/>
</dbReference>
<dbReference type="PANTHER" id="PTHR24061">
    <property type="entry name" value="CALCIUM-SENSING RECEPTOR-RELATED"/>
    <property type="match status" value="1"/>
</dbReference>
<evidence type="ECO:0000256" key="1">
    <source>
        <dbReference type="ARBA" id="ARBA00004651"/>
    </source>
</evidence>
<evidence type="ECO:0000313" key="13">
    <source>
        <dbReference type="Proteomes" id="UP000008143"/>
    </source>
</evidence>